<reference evidence="2 3" key="1">
    <citation type="submission" date="2017-04" db="EMBL/GenBank/DDBJ databases">
        <authorList>
            <person name="Afonso C.L."/>
            <person name="Miller P.J."/>
            <person name="Scott M.A."/>
            <person name="Spackman E."/>
            <person name="Goraichik I."/>
            <person name="Dimitrov K.M."/>
            <person name="Suarez D.L."/>
            <person name="Swayne D.E."/>
        </authorList>
    </citation>
    <scope>NUCLEOTIDE SEQUENCE [LARGE SCALE GENOMIC DNA]</scope>
    <source>
        <strain evidence="2 3">DSM 23236</strain>
    </source>
</reference>
<dbReference type="OrthoDB" id="8099246at2"/>
<organism evidence="2 3">
    <name type="scientific">Andreprevotia lacus DSM 23236</name>
    <dbReference type="NCBI Taxonomy" id="1121001"/>
    <lineage>
        <taxon>Bacteria</taxon>
        <taxon>Pseudomonadati</taxon>
        <taxon>Pseudomonadota</taxon>
        <taxon>Betaproteobacteria</taxon>
        <taxon>Neisseriales</taxon>
        <taxon>Chitinibacteraceae</taxon>
        <taxon>Andreprevotia</taxon>
    </lineage>
</organism>
<keyword evidence="3" id="KW-1185">Reference proteome</keyword>
<sequence>MVNLVRLRWSWAIPLLCSMALANAALREASFDSEAERYEALLIKKQYQLVDNALQRALDQQERLSGGLPVLNAGMAGLTKDLHSGCDCIKNAEVLRKKLPYLLEWRKRMPKSPFAEIAVPRLRSNLAWSYRGYGYANTVSNQAWQAFRDEMTVAQKMLLEASPAARSNPEWYVTMLKVQLGLGVSEKEFRAVYDEGQQRYPDYYPIYKNAAIYFTERWFGSNAKYKQFVDDAVARTRAKLGETLFAKLHDLEYSDDMFRSGEVDWPRMKAGLERIQADYPDRYNLNVYARYACQAADWPTLRKLMVKVGNNPDKKEWDRTGPNFYDFCVSAVART</sequence>
<evidence type="ECO:0000313" key="3">
    <source>
        <dbReference type="Proteomes" id="UP000192761"/>
    </source>
</evidence>
<evidence type="ECO:0000256" key="1">
    <source>
        <dbReference type="SAM" id="SignalP"/>
    </source>
</evidence>
<accession>A0A1W1X8Q5</accession>
<feature type="signal peptide" evidence="1">
    <location>
        <begin position="1"/>
        <end position="24"/>
    </location>
</feature>
<feature type="chain" id="PRO_5012709551" evidence="1">
    <location>
        <begin position="25"/>
        <end position="335"/>
    </location>
</feature>
<keyword evidence="1" id="KW-0732">Signal</keyword>
<protein>
    <submittedName>
        <fullName evidence="2">Uncharacterized protein</fullName>
    </submittedName>
</protein>
<dbReference type="EMBL" id="FWXD01000004">
    <property type="protein sequence ID" value="SMC20299.1"/>
    <property type="molecule type" value="Genomic_DNA"/>
</dbReference>
<dbReference type="AlphaFoldDB" id="A0A1W1X8Q5"/>
<gene>
    <name evidence="2" type="ORF">SAMN02745857_00898</name>
</gene>
<proteinExistence type="predicted"/>
<name>A0A1W1X8Q5_9NEIS</name>
<dbReference type="STRING" id="1121001.SAMN02745857_00898"/>
<evidence type="ECO:0000313" key="2">
    <source>
        <dbReference type="EMBL" id="SMC20299.1"/>
    </source>
</evidence>
<dbReference type="Proteomes" id="UP000192761">
    <property type="component" value="Unassembled WGS sequence"/>
</dbReference>